<sequence>MQAQLLPNNETREIPSGSIILDMGVEPQTIANGLKPYGLVYKLIKSYNVPVIWSINPSKVKDGMDFTVDGRSFKGGPFIIEEGFLSTAVKAEIANWQALGVNTYTTQSSTIVPLHKELTYFANWVLDTKNGDIAAKYLDNAGIPQADFRKALPTDLNDCDDLFVLPHADPEWTSHGAPLLAWNASRTNGGNEGWIWSGCHAVSALENLYNPANPTEQTNFLSVKTQDAANNNNNYFENALILWGNHSHASGNTPYPNAYPENSFMQFIGRTDGAQSGGSEQVYIPVIEGGWRASTKIGVWDPSQSEAGASPREAALIAFGYAFGDDDRGMVMYQGGHKLNESTAQENVAAQRAFLNFSFEAADGKAPKLFDNSPSVPSLIEGGESISFDVTGTTVGGLTPTYEWTSNCNGTFSNTSIANPTFTTSEVTNPQDCVISVTITDSCGRQNFKSWAITVTPPPFPPVAVDDNYTTYNTVPISFNALENDTDINMNIDPASFNPTSPLVVAGGTFVHNGNGEISFTPTPGFVGTAILNYTICDDTPAERGGPLCDSAVITVNISGGSCGPNEVISQETAYGESIHSINKVEDENNALGAPDGNFSKMNDNSSAYIIIDLGANAYIGTDITFRIASDDNNSYTGTIDAAATTTAFPTTSMMSVTTTVKKPAVDTFTITAIQPGTRYVKVTGPKKFLLESVTFQREVCTNIAMSDVCTTGCNDNTFLNSHDPNTIEYDNMVGAYHSTLAKKADGSLWIWGENTKPSGNGHQLVPTEVSLANGYNYTGEVLKYTAAEYGQFAVLTTDGLYIWGKKGVLVSEAIKSTTNFGAVAIGTAGVSGTKADGLPVGVSPEDVKMLFGTMHTLGIVTCNGDAWILFNAGYKNADDKYGDGVERSPSNDMVWHRVEKDNGDYLRNVVAMRGTVGAMMALTVGGEIYTWGTNTYLGNGSEKENRAYATKMTLPEGVTPKMIGMTAFNFPGSGFDPKSIDKNYNTYYLLSTNGQLYSLGNNHHKQLGDFTTIERKTWVKVRRPNMTSPGTSVDSGEYMNDIVWISPNEHDYRYPAINVLDSQGNLFAWGRNSHDMLGPTSSDIHPTYMPGGLEVGDRIMAVETGGHTTMTFKQCTSNFGYVGHRTYGSMGDGNIGGAYENTYNFTDTPEFNICGAPTTPNVTEEFDVCQYSNETVDLTSAHIGDVPNGLSLVWYTTEDQQPGTEVQDPRQVGAGVYYAFYNPSQCDVLIPTKVTVKEIDCFCTEAPNIGVVEGNTKIGISTFNRDVADTSWAEGVQNGFIKLESKNLGFVPTRLSSSQRDSLNAEEGMMIWNIDTQCLEFYNGTIWVCSKNKCNR</sequence>
<name>A0A9X4MXW1_9FLAO</name>
<protein>
    <submittedName>
        <fullName evidence="2">Ig-like domain-containing protein</fullName>
    </submittedName>
</protein>
<evidence type="ECO:0000313" key="3">
    <source>
        <dbReference type="Proteomes" id="UP001152599"/>
    </source>
</evidence>
<dbReference type="Gene3D" id="2.130.10.30">
    <property type="entry name" value="Regulator of chromosome condensation 1/beta-lactamase-inhibitor protein II"/>
    <property type="match status" value="2"/>
</dbReference>
<keyword evidence="3" id="KW-1185">Reference proteome</keyword>
<accession>A0A9X4MXW1</accession>
<evidence type="ECO:0000313" key="2">
    <source>
        <dbReference type="EMBL" id="MDG4946009.1"/>
    </source>
</evidence>
<dbReference type="InterPro" id="IPR009091">
    <property type="entry name" value="RCC1/BLIP-II"/>
</dbReference>
<dbReference type="RefSeq" id="WP_304420519.1">
    <property type="nucleotide sequence ID" value="NZ_JANCMU010000002.1"/>
</dbReference>
<dbReference type="InterPro" id="IPR000408">
    <property type="entry name" value="Reg_chr_condens"/>
</dbReference>
<dbReference type="Pfam" id="PF17963">
    <property type="entry name" value="Big_9"/>
    <property type="match status" value="1"/>
</dbReference>
<dbReference type="PANTHER" id="PTHR22870:SF408">
    <property type="entry name" value="OS09G0560450 PROTEIN"/>
    <property type="match status" value="1"/>
</dbReference>
<dbReference type="InterPro" id="IPR051210">
    <property type="entry name" value="Ub_ligase/GEF_domain"/>
</dbReference>
<evidence type="ECO:0000256" key="1">
    <source>
        <dbReference type="ARBA" id="ARBA00022737"/>
    </source>
</evidence>
<dbReference type="SUPFAM" id="SSF50985">
    <property type="entry name" value="RCC1/BLIP-II"/>
    <property type="match status" value="1"/>
</dbReference>
<dbReference type="Proteomes" id="UP001152599">
    <property type="component" value="Unassembled WGS sequence"/>
</dbReference>
<gene>
    <name evidence="2" type="ORF">NMK71_06250</name>
</gene>
<organism evidence="2 3">
    <name type="scientific">Profundicola chukchiensis</name>
    <dbReference type="NCBI Taxonomy" id="2961959"/>
    <lineage>
        <taxon>Bacteria</taxon>
        <taxon>Pseudomonadati</taxon>
        <taxon>Bacteroidota</taxon>
        <taxon>Flavobacteriia</taxon>
        <taxon>Flavobacteriales</taxon>
        <taxon>Weeksellaceae</taxon>
        <taxon>Profundicola</taxon>
    </lineage>
</organism>
<keyword evidence="1" id="KW-0677">Repeat</keyword>
<reference evidence="2" key="1">
    <citation type="submission" date="2022-07" db="EMBL/GenBank/DDBJ databases">
        <title>Description and genome-wide analysis of Profundicola chukchiensis gen. nov., sp. nov., marine bacteria isolated from bottom sediments of the Chukchi Sea.</title>
        <authorList>
            <person name="Romanenko L."/>
            <person name="Otstavnykh N."/>
            <person name="Kurilenko V."/>
            <person name="Eremeev V."/>
            <person name="Velansky P."/>
            <person name="Mikhailov V."/>
            <person name="Isaeva M."/>
        </authorList>
    </citation>
    <scope>NUCLEOTIDE SEQUENCE</scope>
    <source>
        <strain evidence="2">KMM 9713</strain>
    </source>
</reference>
<comment type="caution">
    <text evidence="2">The sequence shown here is derived from an EMBL/GenBank/DDBJ whole genome shotgun (WGS) entry which is preliminary data.</text>
</comment>
<dbReference type="EMBL" id="JANCMU010000002">
    <property type="protein sequence ID" value="MDG4946009.1"/>
    <property type="molecule type" value="Genomic_DNA"/>
</dbReference>
<dbReference type="PANTHER" id="PTHR22870">
    <property type="entry name" value="REGULATOR OF CHROMOSOME CONDENSATION"/>
    <property type="match status" value="1"/>
</dbReference>
<dbReference type="PROSITE" id="PS50012">
    <property type="entry name" value="RCC1_3"/>
    <property type="match status" value="1"/>
</dbReference>
<proteinExistence type="predicted"/>